<protein>
    <submittedName>
        <fullName evidence="2">Uncharacterized protein</fullName>
    </submittedName>
</protein>
<keyword evidence="3" id="KW-1185">Reference proteome</keyword>
<accession>A0ABT7Y706</accession>
<evidence type="ECO:0000313" key="2">
    <source>
        <dbReference type="EMBL" id="MDN2483782.1"/>
    </source>
</evidence>
<name>A0ABT7Y706_9VIBR</name>
<evidence type="ECO:0000256" key="1">
    <source>
        <dbReference type="SAM" id="SignalP"/>
    </source>
</evidence>
<dbReference type="Proteomes" id="UP001169719">
    <property type="component" value="Unassembled WGS sequence"/>
</dbReference>
<feature type="signal peptide" evidence="1">
    <location>
        <begin position="1"/>
        <end position="28"/>
    </location>
</feature>
<gene>
    <name evidence="2" type="ORF">QWJ08_20740</name>
</gene>
<evidence type="ECO:0000313" key="3">
    <source>
        <dbReference type="Proteomes" id="UP001169719"/>
    </source>
</evidence>
<keyword evidence="1" id="KW-0732">Signal</keyword>
<comment type="caution">
    <text evidence="2">The sequence shown here is derived from an EMBL/GenBank/DDBJ whole genome shotgun (WGS) entry which is preliminary data.</text>
</comment>
<proteinExistence type="predicted"/>
<sequence length="193" mass="22103">MNVKKNAVLRFKSALICGLMVVSVGARANHPLFFPFVDVTSPLIGTSQAYEDEVTFECSERESQWRYCAEFNYYQVPVFAYFYSHQGQIDKAVLELESSPVNFTQLQYNLRRDGFEPVLAVTNNGRFDVIERLKKAPEYQVNAELVQFINQRPIDGEMEMTWVNNSNNANSAEITATLIYKVETLTLGFTRTK</sequence>
<organism evidence="2 3">
    <name type="scientific">Vibrio agarivorans</name>
    <dbReference type="NCBI Taxonomy" id="153622"/>
    <lineage>
        <taxon>Bacteria</taxon>
        <taxon>Pseudomonadati</taxon>
        <taxon>Pseudomonadota</taxon>
        <taxon>Gammaproteobacteria</taxon>
        <taxon>Vibrionales</taxon>
        <taxon>Vibrionaceae</taxon>
        <taxon>Vibrio</taxon>
    </lineage>
</organism>
<dbReference type="RefSeq" id="WP_289963860.1">
    <property type="nucleotide sequence ID" value="NZ_JAUEOZ010000002.1"/>
</dbReference>
<dbReference type="EMBL" id="JAUEOZ010000002">
    <property type="protein sequence ID" value="MDN2483782.1"/>
    <property type="molecule type" value="Genomic_DNA"/>
</dbReference>
<feature type="chain" id="PRO_5046942044" evidence="1">
    <location>
        <begin position="29"/>
        <end position="193"/>
    </location>
</feature>
<reference evidence="2" key="1">
    <citation type="submission" date="2024-05" db="EMBL/GenBank/DDBJ databases">
        <title>Genome Sequences of Four Agar- Degrading Marine Bacteria.</title>
        <authorList>
            <person name="Phillips E.K."/>
            <person name="Shaffer J.C."/>
            <person name="Henson M.W."/>
            <person name="Temperton B."/>
            <person name="Thrash C.J."/>
            <person name="Martin M.O."/>
        </authorList>
    </citation>
    <scope>NUCLEOTIDE SEQUENCE</scope>
    <source>
        <strain evidence="2">EKP203</strain>
    </source>
</reference>